<comment type="caution">
    <text evidence="6">The sequence shown here is derived from an EMBL/GenBank/DDBJ whole genome shotgun (WGS) entry which is preliminary data.</text>
</comment>
<name>A0A316FFX2_9GAMM</name>
<organism evidence="6 7">
    <name type="scientific">Pleionea mediterranea</name>
    <dbReference type="NCBI Taxonomy" id="523701"/>
    <lineage>
        <taxon>Bacteria</taxon>
        <taxon>Pseudomonadati</taxon>
        <taxon>Pseudomonadota</taxon>
        <taxon>Gammaproteobacteria</taxon>
        <taxon>Oceanospirillales</taxon>
        <taxon>Pleioneaceae</taxon>
        <taxon>Pleionea</taxon>
    </lineage>
</organism>
<feature type="region of interest" description="Disordered" evidence="5">
    <location>
        <begin position="1"/>
        <end position="25"/>
    </location>
</feature>
<dbReference type="AlphaFoldDB" id="A0A316FFX2"/>
<evidence type="ECO:0000256" key="5">
    <source>
        <dbReference type="SAM" id="MobiDB-lite"/>
    </source>
</evidence>
<evidence type="ECO:0000256" key="4">
    <source>
        <dbReference type="ARBA" id="ARBA00022884"/>
    </source>
</evidence>
<evidence type="ECO:0000256" key="3">
    <source>
        <dbReference type="ARBA" id="ARBA00022730"/>
    </source>
</evidence>
<dbReference type="SUPFAM" id="SSF158710">
    <property type="entry name" value="PSPTO4464-like"/>
    <property type="match status" value="1"/>
</dbReference>
<keyword evidence="7" id="KW-1185">Reference proteome</keyword>
<dbReference type="PANTHER" id="PTHR38101">
    <property type="entry name" value="UPF0307 PROTEIN YJGA"/>
    <property type="match status" value="1"/>
</dbReference>
<gene>
    <name evidence="6" type="ORF">C8D97_11020</name>
</gene>
<proteinExistence type="predicted"/>
<evidence type="ECO:0000313" key="6">
    <source>
        <dbReference type="EMBL" id="PWK47808.1"/>
    </source>
</evidence>
<keyword evidence="3" id="KW-0699">rRNA-binding</keyword>
<keyword evidence="1" id="KW-0963">Cytoplasm</keyword>
<dbReference type="Gene3D" id="1.10.60.30">
    <property type="entry name" value="PSPTO4464-like domains"/>
    <property type="match status" value="2"/>
</dbReference>
<dbReference type="InterPro" id="IPR006839">
    <property type="entry name" value="DarP"/>
</dbReference>
<keyword evidence="2" id="KW-0690">Ribosome biogenesis</keyword>
<dbReference type="Pfam" id="PF04751">
    <property type="entry name" value="DarP"/>
    <property type="match status" value="1"/>
</dbReference>
<feature type="compositionally biased region" description="Low complexity" evidence="5">
    <location>
        <begin position="1"/>
        <end position="11"/>
    </location>
</feature>
<dbReference type="OrthoDB" id="5293604at2"/>
<dbReference type="NCBIfam" id="NF003593">
    <property type="entry name" value="PRK05255.1-1"/>
    <property type="match status" value="1"/>
</dbReference>
<dbReference type="PANTHER" id="PTHR38101:SF1">
    <property type="entry name" value="UPF0307 PROTEIN YJGA"/>
    <property type="match status" value="1"/>
</dbReference>
<evidence type="ECO:0000256" key="2">
    <source>
        <dbReference type="ARBA" id="ARBA00022517"/>
    </source>
</evidence>
<accession>A0A316FFX2</accession>
<dbReference type="RefSeq" id="WP_109764348.1">
    <property type="nucleotide sequence ID" value="NZ_QGGU01000010.1"/>
</dbReference>
<dbReference type="GO" id="GO:0005829">
    <property type="term" value="C:cytosol"/>
    <property type="evidence" value="ECO:0007669"/>
    <property type="project" value="TreeGrafter"/>
</dbReference>
<reference evidence="6 7" key="1">
    <citation type="submission" date="2018-05" db="EMBL/GenBank/DDBJ databases">
        <title>Genomic Encyclopedia of Type Strains, Phase IV (KMG-IV): sequencing the most valuable type-strain genomes for metagenomic binning, comparative biology and taxonomic classification.</title>
        <authorList>
            <person name="Goeker M."/>
        </authorList>
    </citation>
    <scope>NUCLEOTIDE SEQUENCE [LARGE SCALE GENOMIC DNA]</scope>
    <source>
        <strain evidence="6 7">DSM 25350</strain>
    </source>
</reference>
<evidence type="ECO:0000256" key="1">
    <source>
        <dbReference type="ARBA" id="ARBA00022490"/>
    </source>
</evidence>
<keyword evidence="4" id="KW-0694">RNA-binding</keyword>
<dbReference type="GO" id="GO:0019843">
    <property type="term" value="F:rRNA binding"/>
    <property type="evidence" value="ECO:0007669"/>
    <property type="project" value="UniProtKB-KW"/>
</dbReference>
<dbReference type="GO" id="GO:0042254">
    <property type="term" value="P:ribosome biogenesis"/>
    <property type="evidence" value="ECO:0007669"/>
    <property type="project" value="UniProtKB-KW"/>
</dbReference>
<dbReference type="Proteomes" id="UP000245790">
    <property type="component" value="Unassembled WGS sequence"/>
</dbReference>
<evidence type="ECO:0000313" key="7">
    <source>
        <dbReference type="Proteomes" id="UP000245790"/>
    </source>
</evidence>
<dbReference type="EMBL" id="QGGU01000010">
    <property type="protein sequence ID" value="PWK47808.1"/>
    <property type="molecule type" value="Genomic_DNA"/>
</dbReference>
<protein>
    <submittedName>
        <fullName evidence="6">Ribosome-associated protein</fullName>
    </submittedName>
</protein>
<dbReference type="InterPro" id="IPR023153">
    <property type="entry name" value="DarP_sf"/>
</dbReference>
<sequence length="171" mass="20296">MTQNEQDLPLELTDDEQDDTLKSKSQIKDELRDITRFGMELAEFSMANLKKLPLNEKILEAFSDLDRMKGNEAKKRHFKRIGKLLREIDLEPVKLAYTRYKAGQPLVDTNQNPSFAEQWYTKLIEQQQDPETFVQQYDYCDRQQLRQLIRNALKAPAKHKEKLIQYLETFE</sequence>
<dbReference type="CDD" id="cd16331">
    <property type="entry name" value="YjgA-like"/>
    <property type="match status" value="1"/>
</dbReference>
<dbReference type="PIRSF" id="PIRSF016183">
    <property type="entry name" value="UCP016183"/>
    <property type="match status" value="1"/>
</dbReference>